<dbReference type="EMBL" id="AP028215">
    <property type="protein sequence ID" value="BEI91958.1"/>
    <property type="molecule type" value="Genomic_DNA"/>
</dbReference>
<feature type="region of interest" description="Disordered" evidence="2">
    <location>
        <begin position="25"/>
        <end position="44"/>
    </location>
</feature>
<organism evidence="3 4">
    <name type="scientific">Cutaneotrichosporon cavernicola</name>
    <dbReference type="NCBI Taxonomy" id="279322"/>
    <lineage>
        <taxon>Eukaryota</taxon>
        <taxon>Fungi</taxon>
        <taxon>Dikarya</taxon>
        <taxon>Basidiomycota</taxon>
        <taxon>Agaricomycotina</taxon>
        <taxon>Tremellomycetes</taxon>
        <taxon>Trichosporonales</taxon>
        <taxon>Trichosporonaceae</taxon>
        <taxon>Cutaneotrichosporon</taxon>
    </lineage>
</organism>
<dbReference type="RefSeq" id="XP_060457223.1">
    <property type="nucleotide sequence ID" value="XM_060600650.1"/>
</dbReference>
<dbReference type="AlphaFoldDB" id="A0AA48L4U8"/>
<feature type="region of interest" description="Disordered" evidence="2">
    <location>
        <begin position="133"/>
        <end position="164"/>
    </location>
</feature>
<dbReference type="KEGG" id="ccac:CcaHIS019_0407780"/>
<keyword evidence="4" id="KW-1185">Reference proteome</keyword>
<evidence type="ECO:0000256" key="1">
    <source>
        <dbReference type="SAM" id="Coils"/>
    </source>
</evidence>
<gene>
    <name evidence="3" type="ORF">CcaverHIS019_0407780</name>
</gene>
<feature type="coiled-coil region" evidence="1">
    <location>
        <begin position="354"/>
        <end position="388"/>
    </location>
</feature>
<feature type="compositionally biased region" description="Low complexity" evidence="2">
    <location>
        <begin position="7"/>
        <end position="20"/>
    </location>
</feature>
<keyword evidence="1" id="KW-0175">Coiled coil</keyword>
<feature type="region of interest" description="Disordered" evidence="2">
    <location>
        <begin position="394"/>
        <end position="444"/>
    </location>
</feature>
<evidence type="ECO:0000313" key="4">
    <source>
        <dbReference type="Proteomes" id="UP001233271"/>
    </source>
</evidence>
<protein>
    <submittedName>
        <fullName evidence="3">Uncharacterized protein</fullName>
    </submittedName>
</protein>
<dbReference type="Proteomes" id="UP001233271">
    <property type="component" value="Chromosome 4"/>
</dbReference>
<proteinExistence type="predicted"/>
<name>A0AA48L4U8_9TREE</name>
<dbReference type="GeneID" id="85495828"/>
<reference evidence="3" key="1">
    <citation type="journal article" date="2023" name="BMC Genomics">
        <title>Chromosome-level genome assemblies of Cutaneotrichosporon spp. (Trichosporonales, Basidiomycota) reveal imbalanced evolution between nucleotide sequences and chromosome synteny.</title>
        <authorList>
            <person name="Kobayashi Y."/>
            <person name="Kayamori A."/>
            <person name="Aoki K."/>
            <person name="Shiwa Y."/>
            <person name="Matsutani M."/>
            <person name="Fujita N."/>
            <person name="Sugita T."/>
            <person name="Iwasaki W."/>
            <person name="Tanaka N."/>
            <person name="Takashima M."/>
        </authorList>
    </citation>
    <scope>NUCLEOTIDE SEQUENCE</scope>
    <source>
        <strain evidence="3">HIS019</strain>
    </source>
</reference>
<sequence length="444" mass="48871">MINSQESTPTTSPAISPASTASTFVTAPINSTSPPTENPLKPVAPLASSAQGELAASLASSIATLSTAITTLAKERRTTTMMTTISSVSGTITSLAKVVETLGRFDVTTSPKRQPSHKASPDFQIMELQTAHSVKGDGKRRSHHRSSALGEKHRGATMQKPSPMDTRTQLAIRDQRIASLQKQNKILLKKTTLQKEFGDALLNNFEEMGYSVVRSHFHEMKELERELEGIICGLEKKNMSVVADNERLFEENMALKEDVKRLTSANQRLTFENNLRTDNLAEHQRGITEVERLSHQMNLVNTDKRNPQQKIPNLVKENVTLVDENQQIASKSFPYLDRERMSRKEAHDELVTKAKALQAGNKSLVDKIKQIKEERARLLFNCKRLAEENRYLQGGEDGLSEGSDSGSPADTGKDVVGRVSTSTSNQDPGIRRCGVLCAPPNSAA</sequence>
<feature type="compositionally biased region" description="Polar residues" evidence="2">
    <location>
        <begin position="25"/>
        <end position="35"/>
    </location>
</feature>
<evidence type="ECO:0000313" key="3">
    <source>
        <dbReference type="EMBL" id="BEI91958.1"/>
    </source>
</evidence>
<feature type="region of interest" description="Disordered" evidence="2">
    <location>
        <begin position="1"/>
        <end position="20"/>
    </location>
</feature>
<accession>A0AA48L4U8</accession>
<evidence type="ECO:0000256" key="2">
    <source>
        <dbReference type="SAM" id="MobiDB-lite"/>
    </source>
</evidence>